<dbReference type="PANTHER" id="PTHR47326">
    <property type="entry name" value="TRANSPOSABLE ELEMENT TC3 TRANSPOSASE-LIKE PROTEIN"/>
    <property type="match status" value="1"/>
</dbReference>
<dbReference type="Gene3D" id="3.30.420.10">
    <property type="entry name" value="Ribonuclease H-like superfamily/Ribonuclease H"/>
    <property type="match status" value="1"/>
</dbReference>
<protein>
    <recommendedName>
        <fullName evidence="3">Tc1-like transposase DDE domain-containing protein</fullName>
    </recommendedName>
</protein>
<evidence type="ECO:0000313" key="1">
    <source>
        <dbReference type="EMBL" id="RWS20224.1"/>
    </source>
</evidence>
<accession>A0A443RYC3</accession>
<evidence type="ECO:0000313" key="2">
    <source>
        <dbReference type="Proteomes" id="UP000288716"/>
    </source>
</evidence>
<name>A0A443RYC3_9ACAR</name>
<evidence type="ECO:0008006" key="3">
    <source>
        <dbReference type="Google" id="ProtNLM"/>
    </source>
</evidence>
<comment type="caution">
    <text evidence="1">The sequence shown here is derived from an EMBL/GenBank/DDBJ whole genome shotgun (WGS) entry which is preliminary data.</text>
</comment>
<reference evidence="1 2" key="1">
    <citation type="journal article" date="2018" name="Gigascience">
        <title>Genomes of trombidid mites reveal novel predicted allergens and laterally-transferred genes associated with secondary metabolism.</title>
        <authorList>
            <person name="Dong X."/>
            <person name="Chaisiri K."/>
            <person name="Xia D."/>
            <person name="Armstrong S.D."/>
            <person name="Fang Y."/>
            <person name="Donnelly M.J."/>
            <person name="Kadowaki T."/>
            <person name="McGarry J.W."/>
            <person name="Darby A.C."/>
            <person name="Makepeace B.L."/>
        </authorList>
    </citation>
    <scope>NUCLEOTIDE SEQUENCE [LARGE SCALE GENOMIC DNA]</scope>
    <source>
        <strain evidence="1">UoL-UT</strain>
    </source>
</reference>
<dbReference type="EMBL" id="NCKV01019203">
    <property type="protein sequence ID" value="RWS20224.1"/>
    <property type="molecule type" value="Genomic_DNA"/>
</dbReference>
<dbReference type="PANTHER" id="PTHR47326:SF1">
    <property type="entry name" value="HTH PSQ-TYPE DOMAIN-CONTAINING PROTEIN"/>
    <property type="match status" value="1"/>
</dbReference>
<dbReference type="OrthoDB" id="6513831at2759"/>
<sequence>MACKLNMSRGTVQYHLKKTFDMKVVRKPRCHAMTASTVEKRYKRSWPLYLRLRCNKYTNYITTDEALFYLSDYDGQSKIQYISRASSKKIAEIYKHRRKSKGVMVWCGISVYGALKPIFVEPGVKINAQYYIHHVLKPFLKHDAKRLYPGMGFIFHQDSAPSHTAKNTLQFLRDNNIKFITPQQWMPCSPDAAPMDYCIWGYIKKQVMNQNCTTIQALKNAIRRAFRNIPVSMLNSVMKSWSRRCRRIYYNKGLHIERK</sequence>
<organism evidence="1 2">
    <name type="scientific">Leptotrombidium deliense</name>
    <dbReference type="NCBI Taxonomy" id="299467"/>
    <lineage>
        <taxon>Eukaryota</taxon>
        <taxon>Metazoa</taxon>
        <taxon>Ecdysozoa</taxon>
        <taxon>Arthropoda</taxon>
        <taxon>Chelicerata</taxon>
        <taxon>Arachnida</taxon>
        <taxon>Acari</taxon>
        <taxon>Acariformes</taxon>
        <taxon>Trombidiformes</taxon>
        <taxon>Prostigmata</taxon>
        <taxon>Anystina</taxon>
        <taxon>Parasitengona</taxon>
        <taxon>Trombiculoidea</taxon>
        <taxon>Trombiculidae</taxon>
        <taxon>Leptotrombidium</taxon>
    </lineage>
</organism>
<proteinExistence type="predicted"/>
<dbReference type="AlphaFoldDB" id="A0A443RYC3"/>
<dbReference type="GO" id="GO:0003676">
    <property type="term" value="F:nucleic acid binding"/>
    <property type="evidence" value="ECO:0007669"/>
    <property type="project" value="InterPro"/>
</dbReference>
<dbReference type="InterPro" id="IPR036397">
    <property type="entry name" value="RNaseH_sf"/>
</dbReference>
<keyword evidence="2" id="KW-1185">Reference proteome</keyword>
<dbReference type="Proteomes" id="UP000288716">
    <property type="component" value="Unassembled WGS sequence"/>
</dbReference>
<dbReference type="STRING" id="299467.A0A443RYC3"/>
<dbReference type="VEuPathDB" id="VectorBase:LDEU011816"/>
<gene>
    <name evidence="1" type="ORF">B4U80_05981</name>
</gene>